<evidence type="ECO:0000256" key="4">
    <source>
        <dbReference type="ARBA" id="ARBA00022538"/>
    </source>
</evidence>
<evidence type="ECO:0000256" key="10">
    <source>
        <dbReference type="SAM" id="Phobius"/>
    </source>
</evidence>
<dbReference type="RefSeq" id="WP_073020972.1">
    <property type="nucleotide sequence ID" value="NZ_FQXU01000009.1"/>
</dbReference>
<dbReference type="InterPro" id="IPR003445">
    <property type="entry name" value="Cat_transpt"/>
</dbReference>
<proteinExistence type="predicted"/>
<dbReference type="EMBL" id="FQXU01000009">
    <property type="protein sequence ID" value="SHI25487.1"/>
    <property type="molecule type" value="Genomic_DNA"/>
</dbReference>
<evidence type="ECO:0000256" key="9">
    <source>
        <dbReference type="ARBA" id="ARBA00023136"/>
    </source>
</evidence>
<dbReference type="NCBIfam" id="TIGR00933">
    <property type="entry name" value="2a38"/>
    <property type="match status" value="1"/>
</dbReference>
<keyword evidence="7 10" id="KW-1133">Transmembrane helix</keyword>
<accession>A0A1M5ZME5</accession>
<organism evidence="11 12">
    <name type="scientific">Clostridium intestinale DSM 6191</name>
    <dbReference type="NCBI Taxonomy" id="1121320"/>
    <lineage>
        <taxon>Bacteria</taxon>
        <taxon>Bacillati</taxon>
        <taxon>Bacillota</taxon>
        <taxon>Clostridia</taxon>
        <taxon>Eubacteriales</taxon>
        <taxon>Clostridiaceae</taxon>
        <taxon>Clostridium</taxon>
    </lineage>
</organism>
<keyword evidence="4" id="KW-0633">Potassium transport</keyword>
<feature type="transmembrane region" description="Helical" evidence="10">
    <location>
        <begin position="127"/>
        <end position="148"/>
    </location>
</feature>
<dbReference type="PANTHER" id="PTHR32024">
    <property type="entry name" value="TRK SYSTEM POTASSIUM UPTAKE PROTEIN TRKG-RELATED"/>
    <property type="match status" value="1"/>
</dbReference>
<evidence type="ECO:0000256" key="8">
    <source>
        <dbReference type="ARBA" id="ARBA00023065"/>
    </source>
</evidence>
<feature type="transmembrane region" description="Helical" evidence="10">
    <location>
        <begin position="48"/>
        <end position="72"/>
    </location>
</feature>
<feature type="transmembrane region" description="Helical" evidence="10">
    <location>
        <begin position="232"/>
        <end position="251"/>
    </location>
</feature>
<keyword evidence="3" id="KW-1003">Cell membrane</keyword>
<feature type="transmembrane region" description="Helical" evidence="10">
    <location>
        <begin position="351"/>
        <end position="372"/>
    </location>
</feature>
<feature type="transmembrane region" description="Helical" evidence="10">
    <location>
        <begin position="404"/>
        <end position="429"/>
    </location>
</feature>
<dbReference type="AlphaFoldDB" id="A0A1M5ZME5"/>
<reference evidence="11 12" key="1">
    <citation type="submission" date="2016-11" db="EMBL/GenBank/DDBJ databases">
        <authorList>
            <person name="Jaros S."/>
            <person name="Januszkiewicz K."/>
            <person name="Wedrychowicz H."/>
        </authorList>
    </citation>
    <scope>NUCLEOTIDE SEQUENCE [LARGE SCALE GENOMIC DNA]</scope>
    <source>
        <strain evidence="11 12">DSM 6191</strain>
    </source>
</reference>
<feature type="transmembrane region" description="Helical" evidence="10">
    <location>
        <begin position="312"/>
        <end position="330"/>
    </location>
</feature>
<gene>
    <name evidence="11" type="ORF">SAMN02745941_03173</name>
</gene>
<feature type="transmembrane region" description="Helical" evidence="10">
    <location>
        <begin position="78"/>
        <end position="100"/>
    </location>
</feature>
<comment type="subcellular location">
    <subcellularLocation>
        <location evidence="1">Cell membrane</location>
        <topology evidence="1">Multi-pass membrane protein</topology>
    </subcellularLocation>
</comment>
<protein>
    <submittedName>
        <fullName evidence="11">Trk system potassium uptake protein TrkH</fullName>
    </submittedName>
</protein>
<dbReference type="Pfam" id="PF02386">
    <property type="entry name" value="TrkH"/>
    <property type="match status" value="1"/>
</dbReference>
<dbReference type="Proteomes" id="UP000184241">
    <property type="component" value="Unassembled WGS sequence"/>
</dbReference>
<dbReference type="GO" id="GO:0005886">
    <property type="term" value="C:plasma membrane"/>
    <property type="evidence" value="ECO:0007669"/>
    <property type="project" value="UniProtKB-SubCell"/>
</dbReference>
<dbReference type="PANTHER" id="PTHR32024:SF1">
    <property type="entry name" value="KTR SYSTEM POTASSIUM UPTAKE PROTEIN B"/>
    <property type="match status" value="1"/>
</dbReference>
<name>A0A1M5ZME5_9CLOT</name>
<evidence type="ECO:0000256" key="3">
    <source>
        <dbReference type="ARBA" id="ARBA00022475"/>
    </source>
</evidence>
<evidence type="ECO:0000256" key="5">
    <source>
        <dbReference type="ARBA" id="ARBA00022692"/>
    </source>
</evidence>
<evidence type="ECO:0000256" key="2">
    <source>
        <dbReference type="ARBA" id="ARBA00022448"/>
    </source>
</evidence>
<dbReference type="InterPro" id="IPR004772">
    <property type="entry name" value="TrkH"/>
</dbReference>
<evidence type="ECO:0000313" key="11">
    <source>
        <dbReference type="EMBL" id="SHI25487.1"/>
    </source>
</evidence>
<feature type="transmembrane region" description="Helical" evidence="10">
    <location>
        <begin position="192"/>
        <end position="212"/>
    </location>
</feature>
<feature type="transmembrane region" description="Helical" evidence="10">
    <location>
        <begin position="15"/>
        <end position="36"/>
    </location>
</feature>
<evidence type="ECO:0000256" key="1">
    <source>
        <dbReference type="ARBA" id="ARBA00004651"/>
    </source>
</evidence>
<keyword evidence="6" id="KW-0630">Potassium</keyword>
<dbReference type="SUPFAM" id="SSF81324">
    <property type="entry name" value="Voltage-gated potassium channels"/>
    <property type="match status" value="1"/>
</dbReference>
<evidence type="ECO:0000256" key="7">
    <source>
        <dbReference type="ARBA" id="ARBA00022989"/>
    </source>
</evidence>
<keyword evidence="5 10" id="KW-0812">Transmembrane</keyword>
<dbReference type="GO" id="GO:0015379">
    <property type="term" value="F:potassium:chloride symporter activity"/>
    <property type="evidence" value="ECO:0007669"/>
    <property type="project" value="InterPro"/>
</dbReference>
<feature type="transmembrane region" description="Helical" evidence="10">
    <location>
        <begin position="160"/>
        <end position="180"/>
    </location>
</feature>
<evidence type="ECO:0000256" key="6">
    <source>
        <dbReference type="ARBA" id="ARBA00022958"/>
    </source>
</evidence>
<keyword evidence="9 10" id="KW-0472">Membrane</keyword>
<keyword evidence="2" id="KW-0813">Transport</keyword>
<evidence type="ECO:0000313" key="12">
    <source>
        <dbReference type="Proteomes" id="UP000184241"/>
    </source>
</evidence>
<sequence length="447" mass="48562">MKNNLVKIKFTPVRILAIGFGLIILSGAMLLTLPIASALGEKTPFIDALFMSASAVCVTGLTTLDTGVYWSYFGKTVIIVLIQIGGLGFMSFATLIAVMLGKKITLRERLVMQEAMSSFGLQGLIKLARYIIIFTFVIEGIGATLLATRFIPEFGFKKGVYYSIFHAIAAFCNSGVDLLGDFKSLMPYYDDITIILTISALIIVGGLGFPVWHEIYVNKRLKRMSLHSKVALLTTVTIIVLGTILIFLFEYNNLGTMGSMNIKDKLLSSFFSSVSLRTAGYSSISVRDMTMAGIFLTTILMFIGGSPGSTAGGIKTTTLATILFTIVSFIKGKDDTEILKKRVAKDSVHKAFIVSILGFILVTVVTMILSLTEKGVSFQYLLYEATSAFGTTGLTLGLTTELSFIGKCIILITMYLGRLGPIMVVLSVARNTKANPIKYPEDKILIG</sequence>
<keyword evidence="8" id="KW-0406">Ion transport</keyword>